<feature type="domain" description="BTB" evidence="1">
    <location>
        <begin position="36"/>
        <end position="95"/>
    </location>
</feature>
<dbReference type="InterPro" id="IPR011333">
    <property type="entry name" value="SKP1/BTB/POZ_sf"/>
</dbReference>
<comment type="caution">
    <text evidence="2">The sequence shown here is derived from an EMBL/GenBank/DDBJ whole genome shotgun (WGS) entry which is preliminary data.</text>
</comment>
<organism evidence="2 3">
    <name type="scientific">Patella caerulea</name>
    <name type="common">Rayed Mediterranean limpet</name>
    <dbReference type="NCBI Taxonomy" id="87958"/>
    <lineage>
        <taxon>Eukaryota</taxon>
        <taxon>Metazoa</taxon>
        <taxon>Spiralia</taxon>
        <taxon>Lophotrochozoa</taxon>
        <taxon>Mollusca</taxon>
        <taxon>Gastropoda</taxon>
        <taxon>Patellogastropoda</taxon>
        <taxon>Patelloidea</taxon>
        <taxon>Patellidae</taxon>
        <taxon>Patella</taxon>
    </lineage>
</organism>
<dbReference type="SUPFAM" id="SSF54695">
    <property type="entry name" value="POZ domain"/>
    <property type="match status" value="1"/>
</dbReference>
<keyword evidence="3" id="KW-1185">Reference proteome</keyword>
<evidence type="ECO:0000259" key="1">
    <source>
        <dbReference type="PROSITE" id="PS50097"/>
    </source>
</evidence>
<dbReference type="EMBL" id="JAZGQO010000006">
    <property type="protein sequence ID" value="KAK6185045.1"/>
    <property type="molecule type" value="Genomic_DNA"/>
</dbReference>
<evidence type="ECO:0000313" key="2">
    <source>
        <dbReference type="EMBL" id="KAK6185045.1"/>
    </source>
</evidence>
<dbReference type="PANTHER" id="PTHR22744:SF17">
    <property type="entry name" value="BTB DOMAIN-CONTAINING PROTEIN"/>
    <property type="match status" value="1"/>
</dbReference>
<dbReference type="PANTHER" id="PTHR22744">
    <property type="entry name" value="HELIX LOOP HELIX PROTEIN 21-RELATED"/>
    <property type="match status" value="1"/>
</dbReference>
<dbReference type="InterPro" id="IPR000210">
    <property type="entry name" value="BTB/POZ_dom"/>
</dbReference>
<gene>
    <name evidence="2" type="ORF">SNE40_007367</name>
</gene>
<dbReference type="Gene3D" id="3.30.710.10">
    <property type="entry name" value="Potassium Channel Kv1.1, Chain A"/>
    <property type="match status" value="1"/>
</dbReference>
<dbReference type="SMART" id="SM00225">
    <property type="entry name" value="BTB"/>
    <property type="match status" value="1"/>
</dbReference>
<dbReference type="PROSITE" id="PS50097">
    <property type="entry name" value="BTB"/>
    <property type="match status" value="1"/>
</dbReference>
<accession>A0AAN8JZM0</accession>
<evidence type="ECO:0000313" key="3">
    <source>
        <dbReference type="Proteomes" id="UP001347796"/>
    </source>
</evidence>
<dbReference type="Pfam" id="PF00651">
    <property type="entry name" value="BTB"/>
    <property type="match status" value="1"/>
</dbReference>
<protein>
    <recommendedName>
        <fullName evidence="1">BTB domain-containing protein</fullName>
    </recommendedName>
</protein>
<dbReference type="AlphaFoldDB" id="A0AAN8JZM0"/>
<name>A0AAN8JZM0_PATCE</name>
<proteinExistence type="predicted"/>
<sequence>MSSAGSDYDEVSVGEPIKARDVEQEDEDFTLKTEYTDLTLVVEGKQLHTNRYVLITASPVFKVMLTSSHFKEASAEKIDLPSESFRDVQLLLKYISPDAGVLSADASERLLPLTDKYQIEGLKKRCINCLCQDLKENPDGRLISLLSLTEQLGMDDLKEQCIELLFETHIDELKDYIHYDAPSKSTVSWNSVWRILRHHLEKLSTLTHVVNSMKSLASKHDRHCRCATSNKRYCCKPKCSATTHQNDFVPCNWNEECLNNFARDILTKGEIKKILK</sequence>
<reference evidence="2 3" key="1">
    <citation type="submission" date="2024-01" db="EMBL/GenBank/DDBJ databases">
        <title>The genome of the rayed Mediterranean limpet Patella caerulea (Linnaeus, 1758).</title>
        <authorList>
            <person name="Anh-Thu Weber A."/>
            <person name="Halstead-Nussloch G."/>
        </authorList>
    </citation>
    <scope>NUCLEOTIDE SEQUENCE [LARGE SCALE GENOMIC DNA]</scope>
    <source>
        <strain evidence="2">AATW-2023a</strain>
        <tissue evidence="2">Whole specimen</tissue>
    </source>
</reference>
<dbReference type="Proteomes" id="UP001347796">
    <property type="component" value="Unassembled WGS sequence"/>
</dbReference>